<keyword evidence="10" id="KW-1185">Reference proteome</keyword>
<keyword evidence="6" id="KW-0378">Hydrolase</keyword>
<dbReference type="InterPro" id="IPR017580">
    <property type="entry name" value="OHCU_decarboxylase-1"/>
</dbReference>
<dbReference type="CDD" id="cd03884">
    <property type="entry name" value="M20_bAS"/>
    <property type="match status" value="1"/>
</dbReference>
<dbReference type="GO" id="GO:0046872">
    <property type="term" value="F:metal ion binding"/>
    <property type="evidence" value="ECO:0007669"/>
    <property type="project" value="UniProtKB-KW"/>
</dbReference>
<evidence type="ECO:0000256" key="7">
    <source>
        <dbReference type="ARBA" id="ARBA00023211"/>
    </source>
</evidence>
<dbReference type="EMBL" id="JACORU010000004">
    <property type="protein sequence ID" value="MBC5765202.1"/>
    <property type="molecule type" value="Genomic_DNA"/>
</dbReference>
<dbReference type="InterPro" id="IPR002933">
    <property type="entry name" value="Peptidase_M20"/>
</dbReference>
<dbReference type="NCBIfam" id="TIGR03164">
    <property type="entry name" value="UHCUDC"/>
    <property type="match status" value="1"/>
</dbReference>
<keyword evidence="4" id="KW-0659">Purine metabolism</keyword>
<dbReference type="SUPFAM" id="SSF53187">
    <property type="entry name" value="Zn-dependent exopeptidases"/>
    <property type="match status" value="1"/>
</dbReference>
<protein>
    <submittedName>
        <fullName evidence="9">2-oxo-4-hydroxy-4-carboxy-5-ureidoimidazoline decarboxylase</fullName>
        <ecNumber evidence="9">4.1.1.97</ecNumber>
    </submittedName>
</protein>
<dbReference type="SUPFAM" id="SSF158694">
    <property type="entry name" value="UraD-Like"/>
    <property type="match status" value="1"/>
</dbReference>
<comment type="subunit">
    <text evidence="3">Homodimer.</text>
</comment>
<keyword evidence="7" id="KW-0464">Manganese</keyword>
<dbReference type="Pfam" id="PF01546">
    <property type="entry name" value="Peptidase_M20"/>
    <property type="match status" value="1"/>
</dbReference>
<dbReference type="InterPro" id="IPR036264">
    <property type="entry name" value="Bact_exopeptidase_dim_dom"/>
</dbReference>
<dbReference type="Gene3D" id="3.30.70.360">
    <property type="match status" value="1"/>
</dbReference>
<sequence length="591" mass="64879">MPITIEQLNAAPREQAAKLLDGLYEHSPWIAETALSQRPFASVAHLKAAMARVVREAGRDKQLALIRAHPELAGKAMVSKELTAESTNEQSKAGLTNCTPEEFAKLQQLNAAYNAKFGFPFILAVRGPRGIGLTRQQILSAFERRLDNPRDYEIDECLRNIGRIVELRLNDKFGIVPSLGEMVWDWHEDLAKHSDPGFKEKGQLTVTYLTDAHRACARDVVARMKECGFDEVEIDAVGNVVGRYRGEGERWLLTGSHYDTVRNGGKYDGRLGITTPMACVRELARAGKRLPFGIEVVGFSEEEGQRYKATFLGSGALTGHFDAKWLDQKDADGVTMRDAMLAAGLPADMQAIAMLERDPSRYLGFVEVHIEQGPVLNELDLPLGVVTSINGGVRYQCEITGMASHAGTTPMDRRRDAAVGLAELALYIEQRAKADGDSVGTIGMLQVPGGSINVVPGRCLFSLDLRAPTDPQRDKLVADVLAKLTEICERRGLHFTTEETMRAAAAPSAPEWQQRWERAVESLGVPVYRMPSGAGHDAMKLHQVMPQAMLFVRGENAGISHNPLESSTADDIDLGVRAFQNLLAQLAGEMR</sequence>
<gene>
    <name evidence="9" type="primary">uraD</name>
    <name evidence="9" type="ORF">H8R02_12115</name>
</gene>
<dbReference type="Pfam" id="PF09349">
    <property type="entry name" value="OHCU_decarbox"/>
    <property type="match status" value="1"/>
</dbReference>
<evidence type="ECO:0000313" key="10">
    <source>
        <dbReference type="Proteomes" id="UP000596827"/>
    </source>
</evidence>
<evidence type="ECO:0000256" key="2">
    <source>
        <dbReference type="ARBA" id="ARBA00006153"/>
    </source>
</evidence>
<keyword evidence="9" id="KW-0456">Lyase</keyword>
<dbReference type="InterPro" id="IPR010158">
    <property type="entry name" value="Amidase_Cbmase"/>
</dbReference>
<organism evidence="9 10">
    <name type="scientific">Ramlibacter albus</name>
    <dbReference type="NCBI Taxonomy" id="2079448"/>
    <lineage>
        <taxon>Bacteria</taxon>
        <taxon>Pseudomonadati</taxon>
        <taxon>Pseudomonadota</taxon>
        <taxon>Betaproteobacteria</taxon>
        <taxon>Burkholderiales</taxon>
        <taxon>Comamonadaceae</taxon>
        <taxon>Ramlibacter</taxon>
    </lineage>
</organism>
<keyword evidence="5" id="KW-0479">Metal-binding</keyword>
<evidence type="ECO:0000259" key="8">
    <source>
        <dbReference type="Pfam" id="PF09349"/>
    </source>
</evidence>
<evidence type="ECO:0000256" key="5">
    <source>
        <dbReference type="ARBA" id="ARBA00022723"/>
    </source>
</evidence>
<dbReference type="RefSeq" id="WP_187081683.1">
    <property type="nucleotide sequence ID" value="NZ_JACORU010000004.1"/>
</dbReference>
<dbReference type="PANTHER" id="PTHR32494:SF19">
    <property type="entry name" value="ALLANTOATE DEIMINASE-RELATED"/>
    <property type="match status" value="1"/>
</dbReference>
<name>A0A923S5J0_9BURK</name>
<comment type="caution">
    <text evidence="9">The sequence shown here is derived from an EMBL/GenBank/DDBJ whole genome shotgun (WGS) entry which is preliminary data.</text>
</comment>
<dbReference type="InterPro" id="IPR036778">
    <property type="entry name" value="OHCU_decarboxylase_sf"/>
</dbReference>
<reference evidence="9" key="1">
    <citation type="submission" date="2020-08" db="EMBL/GenBank/DDBJ databases">
        <title>Ramlibacter sp. GTP1 16S ribosomal RNA gene genome sequencing and assembly.</title>
        <authorList>
            <person name="Kang M."/>
        </authorList>
    </citation>
    <scope>NUCLEOTIDE SEQUENCE</scope>
    <source>
        <strain evidence="9">GTP1</strain>
    </source>
</reference>
<evidence type="ECO:0000256" key="6">
    <source>
        <dbReference type="ARBA" id="ARBA00022801"/>
    </source>
</evidence>
<accession>A0A923S5J0</accession>
<dbReference type="EC" id="4.1.1.97" evidence="9"/>
<evidence type="ECO:0000313" key="9">
    <source>
        <dbReference type="EMBL" id="MBC5765202.1"/>
    </source>
</evidence>
<comment type="cofactor">
    <cofactor evidence="1">
        <name>Mn(2+)</name>
        <dbReference type="ChEBI" id="CHEBI:29035"/>
    </cofactor>
</comment>
<evidence type="ECO:0000256" key="1">
    <source>
        <dbReference type="ARBA" id="ARBA00001936"/>
    </source>
</evidence>
<dbReference type="Proteomes" id="UP000596827">
    <property type="component" value="Unassembled WGS sequence"/>
</dbReference>
<dbReference type="GO" id="GO:0051997">
    <property type="term" value="F:2-oxo-4-hydroxy-4-carboxy-5-ureidoimidazoline decarboxylase activity"/>
    <property type="evidence" value="ECO:0007669"/>
    <property type="project" value="UniProtKB-EC"/>
</dbReference>
<dbReference type="PANTHER" id="PTHR32494">
    <property type="entry name" value="ALLANTOATE DEIMINASE-RELATED"/>
    <property type="match status" value="1"/>
</dbReference>
<dbReference type="Gene3D" id="3.40.630.10">
    <property type="entry name" value="Zn peptidases"/>
    <property type="match status" value="1"/>
</dbReference>
<dbReference type="InterPro" id="IPR018020">
    <property type="entry name" value="OHCU_decarboxylase"/>
</dbReference>
<dbReference type="AlphaFoldDB" id="A0A923S5J0"/>
<dbReference type="GO" id="GO:0016813">
    <property type="term" value="F:hydrolase activity, acting on carbon-nitrogen (but not peptide) bonds, in linear amidines"/>
    <property type="evidence" value="ECO:0007669"/>
    <property type="project" value="InterPro"/>
</dbReference>
<dbReference type="Gene3D" id="1.10.3330.10">
    <property type="entry name" value="Oxo-4-hydroxy-4-carboxy-5-ureidoimidazoline decarboxylase"/>
    <property type="match status" value="1"/>
</dbReference>
<evidence type="ECO:0000256" key="4">
    <source>
        <dbReference type="ARBA" id="ARBA00022631"/>
    </source>
</evidence>
<evidence type="ECO:0000256" key="3">
    <source>
        <dbReference type="ARBA" id="ARBA00011738"/>
    </source>
</evidence>
<dbReference type="GO" id="GO:0006144">
    <property type="term" value="P:purine nucleobase metabolic process"/>
    <property type="evidence" value="ECO:0007669"/>
    <property type="project" value="UniProtKB-KW"/>
</dbReference>
<dbReference type="GO" id="GO:0000255">
    <property type="term" value="P:allantoin metabolic process"/>
    <property type="evidence" value="ECO:0007669"/>
    <property type="project" value="InterPro"/>
</dbReference>
<comment type="similarity">
    <text evidence="2">Belongs to the peptidase M20 family.</text>
</comment>
<feature type="domain" description="Oxo-4-hydroxy-4-carboxy-5-ureidoimidazoline decarboxylase" evidence="8">
    <location>
        <begin position="9"/>
        <end position="170"/>
    </location>
</feature>
<dbReference type="NCBIfam" id="TIGR01879">
    <property type="entry name" value="hydantase"/>
    <property type="match status" value="1"/>
</dbReference>
<proteinExistence type="inferred from homology"/>
<dbReference type="SUPFAM" id="SSF55031">
    <property type="entry name" value="Bacterial exopeptidase dimerisation domain"/>
    <property type="match status" value="1"/>
</dbReference>